<dbReference type="InterPro" id="IPR015422">
    <property type="entry name" value="PyrdxlP-dep_Trfase_small"/>
</dbReference>
<name>A0A409VQB4_9AGAR</name>
<dbReference type="InterPro" id="IPR015421">
    <property type="entry name" value="PyrdxlP-dep_Trfase_major"/>
</dbReference>
<dbReference type="Proteomes" id="UP000284706">
    <property type="component" value="Unassembled WGS sequence"/>
</dbReference>
<dbReference type="InterPro" id="IPR005861">
    <property type="entry name" value="HisP_aminotrans"/>
</dbReference>
<evidence type="ECO:0000256" key="5">
    <source>
        <dbReference type="ARBA" id="ARBA00022576"/>
    </source>
</evidence>
<keyword evidence="7" id="KW-0808">Transferase</keyword>
<keyword evidence="5" id="KW-0032">Aminotransferase</keyword>
<comment type="caution">
    <text evidence="14">The sequence shown here is derived from an EMBL/GenBank/DDBJ whole genome shotgun (WGS) entry which is preliminary data.</text>
</comment>
<evidence type="ECO:0000259" key="13">
    <source>
        <dbReference type="Pfam" id="PF00155"/>
    </source>
</evidence>
<protein>
    <recommendedName>
        <fullName evidence="4">histidinol-phosphate transaminase</fullName>
        <ecNumber evidence="4">2.6.1.9</ecNumber>
    </recommendedName>
    <alternativeName>
        <fullName evidence="10">Imidazole acetol-phosphate transaminase</fullName>
    </alternativeName>
</protein>
<dbReference type="FunCoup" id="A0A409VQB4">
    <property type="interactions" value="112"/>
</dbReference>
<evidence type="ECO:0000256" key="9">
    <source>
        <dbReference type="ARBA" id="ARBA00023102"/>
    </source>
</evidence>
<dbReference type="GO" id="GO:0000105">
    <property type="term" value="P:L-histidine biosynthetic process"/>
    <property type="evidence" value="ECO:0007669"/>
    <property type="project" value="UniProtKB-KW"/>
</dbReference>
<comment type="pathway">
    <text evidence="2">Amino-acid biosynthesis; L-histidine biosynthesis; L-histidine from 5-phospho-alpha-D-ribose 1-diphosphate: step 7/9.</text>
</comment>
<evidence type="ECO:0000256" key="10">
    <source>
        <dbReference type="ARBA" id="ARBA00030262"/>
    </source>
</evidence>
<keyword evidence="6" id="KW-0028">Amino-acid biosynthesis</keyword>
<dbReference type="OrthoDB" id="2015537at2759"/>
<dbReference type="InterPro" id="IPR001917">
    <property type="entry name" value="Aminotrans_II_pyridoxalP_BS"/>
</dbReference>
<evidence type="ECO:0000256" key="3">
    <source>
        <dbReference type="ARBA" id="ARBA00008392"/>
    </source>
</evidence>
<evidence type="ECO:0000256" key="11">
    <source>
        <dbReference type="ARBA" id="ARBA00047481"/>
    </source>
</evidence>
<evidence type="ECO:0000256" key="2">
    <source>
        <dbReference type="ARBA" id="ARBA00005011"/>
    </source>
</evidence>
<evidence type="ECO:0000313" key="14">
    <source>
        <dbReference type="EMBL" id="PPQ68444.1"/>
    </source>
</evidence>
<evidence type="ECO:0000256" key="8">
    <source>
        <dbReference type="ARBA" id="ARBA00022898"/>
    </source>
</evidence>
<dbReference type="Gene3D" id="3.90.1150.10">
    <property type="entry name" value="Aspartate Aminotransferase, domain 1"/>
    <property type="match status" value="1"/>
</dbReference>
<dbReference type="InParanoid" id="A0A409VQB4"/>
<dbReference type="CDD" id="cd00609">
    <property type="entry name" value="AAT_like"/>
    <property type="match status" value="1"/>
</dbReference>
<proteinExistence type="inferred from homology"/>
<keyword evidence="9" id="KW-0368">Histidine biosynthesis</keyword>
<dbReference type="PANTHER" id="PTHR42885:SF2">
    <property type="entry name" value="HISTIDINOL-PHOSPHATE AMINOTRANSFERASE"/>
    <property type="match status" value="1"/>
</dbReference>
<organism evidence="14 15">
    <name type="scientific">Gymnopilus dilepis</name>
    <dbReference type="NCBI Taxonomy" id="231916"/>
    <lineage>
        <taxon>Eukaryota</taxon>
        <taxon>Fungi</taxon>
        <taxon>Dikarya</taxon>
        <taxon>Basidiomycota</taxon>
        <taxon>Agaricomycotina</taxon>
        <taxon>Agaricomycetes</taxon>
        <taxon>Agaricomycetidae</taxon>
        <taxon>Agaricales</taxon>
        <taxon>Agaricineae</taxon>
        <taxon>Hymenogastraceae</taxon>
        <taxon>Gymnopilus</taxon>
    </lineage>
</organism>
<comment type="similarity">
    <text evidence="3 12">Belongs to the class-II pyridoxal-phosphate-dependent aminotransferase family.</text>
</comment>
<dbReference type="AlphaFoldDB" id="A0A409VQB4"/>
<dbReference type="Gene3D" id="3.40.640.10">
    <property type="entry name" value="Type I PLP-dependent aspartate aminotransferase-like (Major domain)"/>
    <property type="match status" value="1"/>
</dbReference>
<comment type="cofactor">
    <cofactor evidence="1 12">
        <name>pyridoxal 5'-phosphate</name>
        <dbReference type="ChEBI" id="CHEBI:597326"/>
    </cofactor>
</comment>
<evidence type="ECO:0000256" key="7">
    <source>
        <dbReference type="ARBA" id="ARBA00022679"/>
    </source>
</evidence>
<accession>A0A409VQB4</accession>
<dbReference type="GO" id="GO:0004400">
    <property type="term" value="F:histidinol-phosphate transaminase activity"/>
    <property type="evidence" value="ECO:0007669"/>
    <property type="project" value="UniProtKB-EC"/>
</dbReference>
<evidence type="ECO:0000313" key="15">
    <source>
        <dbReference type="Proteomes" id="UP000284706"/>
    </source>
</evidence>
<dbReference type="STRING" id="231916.A0A409VQB4"/>
<dbReference type="EC" id="2.6.1.9" evidence="4"/>
<evidence type="ECO:0000256" key="1">
    <source>
        <dbReference type="ARBA" id="ARBA00001933"/>
    </source>
</evidence>
<reference evidence="14 15" key="1">
    <citation type="journal article" date="2018" name="Evol. Lett.">
        <title>Horizontal gene cluster transfer increased hallucinogenic mushroom diversity.</title>
        <authorList>
            <person name="Reynolds H.T."/>
            <person name="Vijayakumar V."/>
            <person name="Gluck-Thaler E."/>
            <person name="Korotkin H.B."/>
            <person name="Matheny P.B."/>
            <person name="Slot J.C."/>
        </authorList>
    </citation>
    <scope>NUCLEOTIDE SEQUENCE [LARGE SCALE GENOMIC DNA]</scope>
    <source>
        <strain evidence="14 15">SRW20</strain>
    </source>
</reference>
<comment type="catalytic activity">
    <reaction evidence="11">
        <text>L-histidinol phosphate + 2-oxoglutarate = 3-(imidazol-4-yl)-2-oxopropyl phosphate + L-glutamate</text>
        <dbReference type="Rhea" id="RHEA:23744"/>
        <dbReference type="ChEBI" id="CHEBI:16810"/>
        <dbReference type="ChEBI" id="CHEBI:29985"/>
        <dbReference type="ChEBI" id="CHEBI:57766"/>
        <dbReference type="ChEBI" id="CHEBI:57980"/>
        <dbReference type="EC" id="2.6.1.9"/>
    </reaction>
</comment>
<dbReference type="PROSITE" id="PS00599">
    <property type="entry name" value="AA_TRANSFER_CLASS_2"/>
    <property type="match status" value="1"/>
</dbReference>
<sequence length="436" mass="46939">MPILGLAPSQDPVYPSHFDIEKVIRPNILALHPYRCARDDYSSGILLDANENSLGPSIDGQVDGLEDIHELDLHRYPDPSHPQIKSRIAALRGLTPKASSSSATPKSDQETGADHVFLGVGSDEVIDLLMRVCVAPGGSEKILITPPTYGMYAVCAQVNDVGLVRIPLELSGIEGEGGERGRFSVKVEEVKKAVTADPSIKLIFLCSPGNPTGTLIPLSSIRALLEFPEFKGIVVVDEAYIDFVDDPKTQSAASLVKEYANLCVMQTLSKSFGLAAIRLGIALAQPPLIQILTNTKAPYNISTPTAHLALSALSPASVTLMQNKARRLVTSRSKLLESLEELEKRTGLGIGKSIGGNDANFVLVPILEKEQVGDKPRSPSSSRANKIYRALAEEHGVVVRFRGNEPGCAGCLRITVGTEEENTAVLRKLEEVIRII</sequence>
<evidence type="ECO:0000256" key="12">
    <source>
        <dbReference type="RuleBase" id="RU003693"/>
    </source>
</evidence>
<feature type="domain" description="Aminotransferase class I/classII large" evidence="13">
    <location>
        <begin position="45"/>
        <end position="429"/>
    </location>
</feature>
<dbReference type="InterPro" id="IPR004839">
    <property type="entry name" value="Aminotransferase_I/II_large"/>
</dbReference>
<dbReference type="GO" id="GO:0030170">
    <property type="term" value="F:pyridoxal phosphate binding"/>
    <property type="evidence" value="ECO:0007669"/>
    <property type="project" value="InterPro"/>
</dbReference>
<keyword evidence="15" id="KW-1185">Reference proteome</keyword>
<dbReference type="SUPFAM" id="SSF53383">
    <property type="entry name" value="PLP-dependent transferases"/>
    <property type="match status" value="1"/>
</dbReference>
<dbReference type="Pfam" id="PF00155">
    <property type="entry name" value="Aminotran_1_2"/>
    <property type="match status" value="1"/>
</dbReference>
<dbReference type="NCBIfam" id="TIGR01141">
    <property type="entry name" value="hisC"/>
    <property type="match status" value="1"/>
</dbReference>
<dbReference type="PANTHER" id="PTHR42885">
    <property type="entry name" value="HISTIDINOL-PHOSPHATE AMINOTRANSFERASE-RELATED"/>
    <property type="match status" value="1"/>
</dbReference>
<dbReference type="InterPro" id="IPR015424">
    <property type="entry name" value="PyrdxlP-dep_Trfase"/>
</dbReference>
<evidence type="ECO:0000256" key="4">
    <source>
        <dbReference type="ARBA" id="ARBA00012748"/>
    </source>
</evidence>
<dbReference type="EMBL" id="NHYE01005595">
    <property type="protein sequence ID" value="PPQ68444.1"/>
    <property type="molecule type" value="Genomic_DNA"/>
</dbReference>
<keyword evidence="8 12" id="KW-0663">Pyridoxal phosphate</keyword>
<evidence type="ECO:0000256" key="6">
    <source>
        <dbReference type="ARBA" id="ARBA00022605"/>
    </source>
</evidence>
<gene>
    <name evidence="14" type="ORF">CVT26_006031</name>
</gene>